<dbReference type="EMBL" id="CAFBLX010000085">
    <property type="protein sequence ID" value="CAB4887145.1"/>
    <property type="molecule type" value="Genomic_DNA"/>
</dbReference>
<dbReference type="SUPFAM" id="SSF52833">
    <property type="entry name" value="Thioredoxin-like"/>
    <property type="match status" value="1"/>
</dbReference>
<accession>A0A6J7F0Y1</accession>
<evidence type="ECO:0000256" key="1">
    <source>
        <dbReference type="SAM" id="Phobius"/>
    </source>
</evidence>
<keyword evidence="1" id="KW-1133">Transmembrane helix</keyword>
<feature type="transmembrane region" description="Helical" evidence="1">
    <location>
        <begin position="7"/>
        <end position="24"/>
    </location>
</feature>
<reference evidence="3" key="1">
    <citation type="submission" date="2020-05" db="EMBL/GenBank/DDBJ databases">
        <authorList>
            <person name="Chiriac C."/>
            <person name="Salcher M."/>
            <person name="Ghai R."/>
            <person name="Kavagutti S V."/>
        </authorList>
    </citation>
    <scope>NUCLEOTIDE SEQUENCE</scope>
</reference>
<dbReference type="InterPro" id="IPR036249">
    <property type="entry name" value="Thioredoxin-like_sf"/>
</dbReference>
<evidence type="ECO:0000313" key="3">
    <source>
        <dbReference type="EMBL" id="CAB4887145.1"/>
    </source>
</evidence>
<dbReference type="Gene3D" id="3.40.30.10">
    <property type="entry name" value="Glutaredoxin"/>
    <property type="match status" value="1"/>
</dbReference>
<name>A0A6J7F0Y1_9ZZZZ</name>
<keyword evidence="1" id="KW-0472">Membrane</keyword>
<gene>
    <name evidence="3" type="ORF">UFOPK3472_01525</name>
</gene>
<keyword evidence="1" id="KW-0812">Transmembrane</keyword>
<organism evidence="3">
    <name type="scientific">freshwater metagenome</name>
    <dbReference type="NCBI Taxonomy" id="449393"/>
    <lineage>
        <taxon>unclassified sequences</taxon>
        <taxon>metagenomes</taxon>
        <taxon>ecological metagenomes</taxon>
    </lineage>
</organism>
<proteinExistence type="predicted"/>
<dbReference type="InterPro" id="IPR002109">
    <property type="entry name" value="Glutaredoxin"/>
</dbReference>
<feature type="transmembrane region" description="Helical" evidence="1">
    <location>
        <begin position="30"/>
        <end position="49"/>
    </location>
</feature>
<protein>
    <submittedName>
        <fullName evidence="3">Unannotated protein</fullName>
    </submittedName>
</protein>
<feature type="domain" description="Glutaredoxin" evidence="2">
    <location>
        <begin position="70"/>
        <end position="126"/>
    </location>
</feature>
<sequence>MRNARQWVIAAVAAVAGFALVNFGNVASSIVIMVLVVVFLLVLTTPVLYPRSLSDDASRVAATEKSVPLIYWRPGCIFCLRLRVALLLRGKKAVWTNIRADAAAAARVRSVNDGNETVPTVFVGTGHRTNPSPSWVAQQFV</sequence>
<dbReference type="AlphaFoldDB" id="A0A6J7F0Y1"/>
<evidence type="ECO:0000259" key="2">
    <source>
        <dbReference type="Pfam" id="PF00462"/>
    </source>
</evidence>
<dbReference type="Pfam" id="PF00462">
    <property type="entry name" value="Glutaredoxin"/>
    <property type="match status" value="1"/>
</dbReference>